<sequence length="86" mass="9737">MTIYTETNGGVRVEQVEQCIPPVFRETLSIMVTIRYDGLTCNNEDLALVWSPLGILPARRLGLAWRNVGSLELLKIVCDYIRNRDG</sequence>
<dbReference type="Gramene" id="OE9A069328T1">
    <property type="protein sequence ID" value="OE9A069328C1"/>
    <property type="gene ID" value="OE9A069328"/>
</dbReference>
<evidence type="ECO:0000313" key="2">
    <source>
        <dbReference type="Proteomes" id="UP000594638"/>
    </source>
</evidence>
<dbReference type="Proteomes" id="UP000594638">
    <property type="component" value="Unassembled WGS sequence"/>
</dbReference>
<gene>
    <name evidence="1" type="ORF">OLEA9_A069328</name>
</gene>
<accession>A0A8S0QT20</accession>
<proteinExistence type="predicted"/>
<dbReference type="AlphaFoldDB" id="A0A8S0QT20"/>
<comment type="caution">
    <text evidence="1">The sequence shown here is derived from an EMBL/GenBank/DDBJ whole genome shotgun (WGS) entry which is preliminary data.</text>
</comment>
<protein>
    <submittedName>
        <fullName evidence="1">Uncharacterized protein</fullName>
    </submittedName>
</protein>
<keyword evidence="2" id="KW-1185">Reference proteome</keyword>
<evidence type="ECO:0000313" key="1">
    <source>
        <dbReference type="EMBL" id="CAA2968823.1"/>
    </source>
</evidence>
<dbReference type="EMBL" id="CACTIH010001923">
    <property type="protein sequence ID" value="CAA2968823.1"/>
    <property type="molecule type" value="Genomic_DNA"/>
</dbReference>
<name>A0A8S0QT20_OLEEU</name>
<organism evidence="1 2">
    <name type="scientific">Olea europaea subsp. europaea</name>
    <dbReference type="NCBI Taxonomy" id="158383"/>
    <lineage>
        <taxon>Eukaryota</taxon>
        <taxon>Viridiplantae</taxon>
        <taxon>Streptophyta</taxon>
        <taxon>Embryophyta</taxon>
        <taxon>Tracheophyta</taxon>
        <taxon>Spermatophyta</taxon>
        <taxon>Magnoliopsida</taxon>
        <taxon>eudicotyledons</taxon>
        <taxon>Gunneridae</taxon>
        <taxon>Pentapetalae</taxon>
        <taxon>asterids</taxon>
        <taxon>lamiids</taxon>
        <taxon>Lamiales</taxon>
        <taxon>Oleaceae</taxon>
        <taxon>Oleeae</taxon>
        <taxon>Olea</taxon>
    </lineage>
</organism>
<reference evidence="1 2" key="1">
    <citation type="submission" date="2019-12" db="EMBL/GenBank/DDBJ databases">
        <authorList>
            <person name="Alioto T."/>
            <person name="Alioto T."/>
            <person name="Gomez Garrido J."/>
        </authorList>
    </citation>
    <scope>NUCLEOTIDE SEQUENCE [LARGE SCALE GENOMIC DNA]</scope>
</reference>